<evidence type="ECO:0000313" key="4">
    <source>
        <dbReference type="EMBL" id="GMM50414.1"/>
    </source>
</evidence>
<comment type="caution">
    <text evidence="4">The sequence shown here is derived from an EMBL/GenBank/DDBJ whole genome shotgun (WGS) entry which is preliminary data.</text>
</comment>
<evidence type="ECO:0000256" key="1">
    <source>
        <dbReference type="ARBA" id="ARBA00022574"/>
    </source>
</evidence>
<reference evidence="4 5" key="1">
    <citation type="journal article" date="2023" name="Elife">
        <title>Identification of key yeast species and microbe-microbe interactions impacting larval growth of Drosophila in the wild.</title>
        <authorList>
            <person name="Mure A."/>
            <person name="Sugiura Y."/>
            <person name="Maeda R."/>
            <person name="Honda K."/>
            <person name="Sakurai N."/>
            <person name="Takahashi Y."/>
            <person name="Watada M."/>
            <person name="Katoh T."/>
            <person name="Gotoh A."/>
            <person name="Gotoh Y."/>
            <person name="Taniguchi I."/>
            <person name="Nakamura K."/>
            <person name="Hayashi T."/>
            <person name="Katayama T."/>
            <person name="Uemura T."/>
            <person name="Hattori Y."/>
        </authorList>
    </citation>
    <scope>NUCLEOTIDE SEQUENCE [LARGE SCALE GENOMIC DNA]</scope>
    <source>
        <strain evidence="4 5">SB-73</strain>
    </source>
</reference>
<name>A0AAV5RG03_STABA</name>
<sequence>MNNRYLPHASSLHYYEDRPLDFMDMITNQFDKPGAFKTSDMNFKFDHMQRKEETVLREQPSLESLSSSVKSFSSDEQPSSSYWKVKDKEDFLTSLDVRDDRLCAIGSGSTTDNLFIYEAYTDEVIHHQTITLPEIVALKWAPLSSSLGQLGNVLLSGHRNGVVHMTFLPDSTARSGNAEILKRYNHMKHIPTDPTTRYSPRIRNMELTSANWSSCPAQSLFTLCADHIFLWEANRSDAPLIMQRTSNVNTLDLSADRDGVFAVGRKRGVCIRDIRTKDGVTTGLKPPVGNTHDVSLVKWNSYDSSNQFAAVHDRNVIKLWDIRTNQPLASFTGHVDNINSIEWSSRSEFITASADGTVRVWNTLSDGTPFHQEMHKQKNSPIEEESEWSDYQQRLRSGTELDAFGNDLLRDVPKINMSKSFTAMKLANMGPEVEAITIDTHGYLGIHELY</sequence>
<accession>A0AAV5RG03</accession>
<dbReference type="AlphaFoldDB" id="A0AAV5RG03"/>
<dbReference type="Proteomes" id="UP001362899">
    <property type="component" value="Unassembled WGS sequence"/>
</dbReference>
<dbReference type="SMART" id="SM00320">
    <property type="entry name" value="WD40"/>
    <property type="match status" value="3"/>
</dbReference>
<dbReference type="EMBL" id="BTGC01000003">
    <property type="protein sequence ID" value="GMM50414.1"/>
    <property type="molecule type" value="Genomic_DNA"/>
</dbReference>
<organism evidence="4 5">
    <name type="scientific">Starmerella bacillaris</name>
    <name type="common">Yeast</name>
    <name type="synonym">Candida zemplinina</name>
    <dbReference type="NCBI Taxonomy" id="1247836"/>
    <lineage>
        <taxon>Eukaryota</taxon>
        <taxon>Fungi</taxon>
        <taxon>Dikarya</taxon>
        <taxon>Ascomycota</taxon>
        <taxon>Saccharomycotina</taxon>
        <taxon>Dipodascomycetes</taxon>
        <taxon>Dipodascales</taxon>
        <taxon>Trichomonascaceae</taxon>
        <taxon>Starmerella</taxon>
    </lineage>
</organism>
<dbReference type="PANTHER" id="PTHR19848">
    <property type="entry name" value="WD40 REPEAT PROTEIN"/>
    <property type="match status" value="1"/>
</dbReference>
<protein>
    <recommendedName>
        <fullName evidence="6">WD40 repeat-like protein</fullName>
    </recommendedName>
</protein>
<dbReference type="PANTHER" id="PTHR19848:SF8">
    <property type="entry name" value="F-BOX AND WD REPEAT DOMAIN CONTAINING 7"/>
    <property type="match status" value="1"/>
</dbReference>
<keyword evidence="5" id="KW-1185">Reference proteome</keyword>
<evidence type="ECO:0000256" key="2">
    <source>
        <dbReference type="ARBA" id="ARBA00022737"/>
    </source>
</evidence>
<dbReference type="InterPro" id="IPR036322">
    <property type="entry name" value="WD40_repeat_dom_sf"/>
</dbReference>
<evidence type="ECO:0008006" key="6">
    <source>
        <dbReference type="Google" id="ProtNLM"/>
    </source>
</evidence>
<dbReference type="PROSITE" id="PS50082">
    <property type="entry name" value="WD_REPEATS_2"/>
    <property type="match status" value="1"/>
</dbReference>
<keyword evidence="1 3" id="KW-0853">WD repeat</keyword>
<proteinExistence type="predicted"/>
<gene>
    <name evidence="4" type="ORF">DASB73_013720</name>
</gene>
<dbReference type="InterPro" id="IPR001680">
    <property type="entry name" value="WD40_rpt"/>
</dbReference>
<dbReference type="InterPro" id="IPR015943">
    <property type="entry name" value="WD40/YVTN_repeat-like_dom_sf"/>
</dbReference>
<dbReference type="Gene3D" id="2.130.10.10">
    <property type="entry name" value="YVTN repeat-like/Quinoprotein amine dehydrogenase"/>
    <property type="match status" value="1"/>
</dbReference>
<evidence type="ECO:0000256" key="3">
    <source>
        <dbReference type="PROSITE-ProRule" id="PRU00221"/>
    </source>
</evidence>
<feature type="repeat" description="WD" evidence="3">
    <location>
        <begin position="331"/>
        <end position="362"/>
    </location>
</feature>
<dbReference type="SUPFAM" id="SSF50978">
    <property type="entry name" value="WD40 repeat-like"/>
    <property type="match status" value="1"/>
</dbReference>
<evidence type="ECO:0000313" key="5">
    <source>
        <dbReference type="Proteomes" id="UP001362899"/>
    </source>
</evidence>
<dbReference type="PROSITE" id="PS50294">
    <property type="entry name" value="WD_REPEATS_REGION"/>
    <property type="match status" value="1"/>
</dbReference>
<keyword evidence="2" id="KW-0677">Repeat</keyword>
<dbReference type="Pfam" id="PF00400">
    <property type="entry name" value="WD40"/>
    <property type="match status" value="1"/>
</dbReference>